<organism evidence="2 3">
    <name type="scientific">Aureimonas endophytica</name>
    <dbReference type="NCBI Taxonomy" id="2027858"/>
    <lineage>
        <taxon>Bacteria</taxon>
        <taxon>Pseudomonadati</taxon>
        <taxon>Pseudomonadota</taxon>
        <taxon>Alphaproteobacteria</taxon>
        <taxon>Hyphomicrobiales</taxon>
        <taxon>Aurantimonadaceae</taxon>
        <taxon>Aureimonas</taxon>
    </lineage>
</organism>
<dbReference type="GO" id="GO:0016491">
    <property type="term" value="F:oxidoreductase activity"/>
    <property type="evidence" value="ECO:0007669"/>
    <property type="project" value="InterPro"/>
</dbReference>
<name>A0A916ZYC0_9HYPH</name>
<evidence type="ECO:0000259" key="1">
    <source>
        <dbReference type="Pfam" id="PF01593"/>
    </source>
</evidence>
<reference evidence="2" key="2">
    <citation type="submission" date="2020-09" db="EMBL/GenBank/DDBJ databases">
        <authorList>
            <person name="Sun Q."/>
            <person name="Zhou Y."/>
        </authorList>
    </citation>
    <scope>NUCLEOTIDE SEQUENCE</scope>
    <source>
        <strain evidence="2">CGMCC 1.15367</strain>
    </source>
</reference>
<dbReference type="AlphaFoldDB" id="A0A916ZYC0"/>
<proteinExistence type="predicted"/>
<evidence type="ECO:0000313" key="2">
    <source>
        <dbReference type="EMBL" id="GGE17823.1"/>
    </source>
</evidence>
<dbReference type="EMBL" id="BMIQ01000008">
    <property type="protein sequence ID" value="GGE17823.1"/>
    <property type="molecule type" value="Genomic_DNA"/>
</dbReference>
<keyword evidence="3" id="KW-1185">Reference proteome</keyword>
<dbReference type="Proteomes" id="UP000644699">
    <property type="component" value="Unassembled WGS sequence"/>
</dbReference>
<dbReference type="SUPFAM" id="SSF51905">
    <property type="entry name" value="FAD/NAD(P)-binding domain"/>
    <property type="match status" value="1"/>
</dbReference>
<dbReference type="Gene3D" id="3.50.50.60">
    <property type="entry name" value="FAD/NAD(P)-binding domain"/>
    <property type="match status" value="2"/>
</dbReference>
<feature type="domain" description="Amine oxidase" evidence="1">
    <location>
        <begin position="12"/>
        <end position="411"/>
    </location>
</feature>
<dbReference type="PANTHER" id="PTHR42923:SF47">
    <property type="entry name" value="BLR3003 PROTEIN"/>
    <property type="match status" value="1"/>
</dbReference>
<dbReference type="Pfam" id="PF01593">
    <property type="entry name" value="Amino_oxidase"/>
    <property type="match status" value="1"/>
</dbReference>
<dbReference type="PRINTS" id="PR00419">
    <property type="entry name" value="ADXRDTASE"/>
</dbReference>
<protein>
    <recommendedName>
        <fullName evidence="1">Amine oxidase domain-containing protein</fullName>
    </recommendedName>
</protein>
<sequence>MAGRVHIVGAGLAGLAAAETLLAAGHRPSVYEAAPQAGGRCRSYHDAALGLTIDNGNHLLLSGNHAALDYVARIGGSAALHVEPECAFPFMDLASGERWVLRPNAGRLPRWIFDPRRRVPGSRAGDYLAPLRLFLAGPRRRLGAVMATEGPVYDRLWRPLLLAALNTDPAEASARLAANLMRETLALGGEACRPVIARNGLGAALVDPAVDLLERRDAPVRFGAALRALRFEAGRVAGLGFATGEVPLAQEDTVILALPPGIAASLLPGLTVPLEHRAIVNAHFRTAPPAGMPALIGLVHSLSEWIFAFPDRLSVTISGADHLLDRPREALAAEIWREVAHVAGLPAEPMPPWQIIREKRATFRATPEQVARRPNTDTAHPNLFLAGDWTQTGLPATIEGAIRSGRKAASHALRRLERGADNRMAA</sequence>
<accession>A0A916ZYC0</accession>
<dbReference type="Gene3D" id="3.90.660.10">
    <property type="match status" value="1"/>
</dbReference>
<dbReference type="InterPro" id="IPR050464">
    <property type="entry name" value="Zeta_carotene_desat/Oxidored"/>
</dbReference>
<comment type="caution">
    <text evidence="2">The sequence shown here is derived from an EMBL/GenBank/DDBJ whole genome shotgun (WGS) entry which is preliminary data.</text>
</comment>
<dbReference type="RefSeq" id="WP_188911866.1">
    <property type="nucleotide sequence ID" value="NZ_BMIQ01000008.1"/>
</dbReference>
<dbReference type="PANTHER" id="PTHR42923">
    <property type="entry name" value="PROTOPORPHYRINOGEN OXIDASE"/>
    <property type="match status" value="1"/>
</dbReference>
<dbReference type="InterPro" id="IPR036188">
    <property type="entry name" value="FAD/NAD-bd_sf"/>
</dbReference>
<evidence type="ECO:0000313" key="3">
    <source>
        <dbReference type="Proteomes" id="UP000644699"/>
    </source>
</evidence>
<dbReference type="InterPro" id="IPR017830">
    <property type="entry name" value="SQase_HpnE"/>
</dbReference>
<gene>
    <name evidence="2" type="ORF">GCM10011390_41250</name>
</gene>
<reference evidence="2" key="1">
    <citation type="journal article" date="2014" name="Int. J. Syst. Evol. Microbiol.">
        <title>Complete genome sequence of Corynebacterium casei LMG S-19264T (=DSM 44701T), isolated from a smear-ripened cheese.</title>
        <authorList>
            <consortium name="US DOE Joint Genome Institute (JGI-PGF)"/>
            <person name="Walter F."/>
            <person name="Albersmeier A."/>
            <person name="Kalinowski J."/>
            <person name="Ruckert C."/>
        </authorList>
    </citation>
    <scope>NUCLEOTIDE SEQUENCE</scope>
    <source>
        <strain evidence="2">CGMCC 1.15367</strain>
    </source>
</reference>
<dbReference type="InterPro" id="IPR002937">
    <property type="entry name" value="Amino_oxidase"/>
</dbReference>
<dbReference type="NCBIfam" id="TIGR03467">
    <property type="entry name" value="HpnE"/>
    <property type="match status" value="1"/>
</dbReference>